<dbReference type="STRING" id="45354.A0A1L0CVF8"/>
<evidence type="ECO:0000256" key="5">
    <source>
        <dbReference type="ARBA" id="ARBA00022723"/>
    </source>
</evidence>
<protein>
    <recommendedName>
        <fullName evidence="3">N-acetyltransferase ECO1</fullName>
    </recommendedName>
    <alternativeName>
        <fullName evidence="11">Establishment of cohesion protein 1</fullName>
    </alternativeName>
</protein>
<keyword evidence="5" id="KW-0479">Metal-binding</keyword>
<reference evidence="14 15" key="1">
    <citation type="submission" date="2016-10" db="EMBL/GenBank/DDBJ databases">
        <authorList>
            <person name="de Groot N.N."/>
        </authorList>
    </citation>
    <scope>NUCLEOTIDE SEQUENCE [LARGE SCALE GENOMIC DNA]</scope>
    <source>
        <strain evidence="14 15">CBS 141442</strain>
    </source>
</reference>
<evidence type="ECO:0000256" key="3">
    <source>
        <dbReference type="ARBA" id="ARBA00022043"/>
    </source>
</evidence>
<evidence type="ECO:0000259" key="12">
    <source>
        <dbReference type="Pfam" id="PF13878"/>
    </source>
</evidence>
<feature type="domain" description="N-acetyltransferase ESCO acetyl-transferase" evidence="13">
    <location>
        <begin position="178"/>
        <end position="240"/>
    </location>
</feature>
<evidence type="ECO:0000256" key="10">
    <source>
        <dbReference type="ARBA" id="ARBA00023315"/>
    </source>
</evidence>
<evidence type="ECO:0000313" key="14">
    <source>
        <dbReference type="EMBL" id="SGZ47146.1"/>
    </source>
</evidence>
<sequence>MTSKKIQSTFGSLQSSTCGVCGMTFYKHVQNDKLVHAKYHNDFLNGLPWKNESGMPLRKFTMEMDQKSIQVSILGIDRTLARQVKKVEKLLEMVNRELSAPAANDSWKKIVRTTTKVGNEKNMVTVESSVIEGKAFVILAQSRAIGLVVTEPIEDISIQGRWMVHRTQDIVPNQVNKNIRIGISRIWIASKWRRYGLANHLLQVVIKHSVFGMPLKPQEVAFSQPSHAGGLLAKNFNGVKHKSGEILIPVYLES</sequence>
<dbReference type="GO" id="GO:0007064">
    <property type="term" value="P:mitotic sister chromatid cohesion"/>
    <property type="evidence" value="ECO:0007669"/>
    <property type="project" value="TreeGrafter"/>
</dbReference>
<dbReference type="Pfam" id="PF13878">
    <property type="entry name" value="zf-C2H2_3"/>
    <property type="match status" value="1"/>
</dbReference>
<dbReference type="OrthoDB" id="428854at2759"/>
<evidence type="ECO:0000256" key="6">
    <source>
        <dbReference type="ARBA" id="ARBA00022771"/>
    </source>
</evidence>
<feature type="domain" description="N-acetyltransferase ESCO zinc-finger" evidence="12">
    <location>
        <begin position="8"/>
        <end position="41"/>
    </location>
</feature>
<keyword evidence="15" id="KW-1185">Reference proteome</keyword>
<dbReference type="InterPro" id="IPR028009">
    <property type="entry name" value="ESCO_Acetyltransf_dom"/>
</dbReference>
<evidence type="ECO:0000256" key="8">
    <source>
        <dbReference type="ARBA" id="ARBA00023242"/>
    </source>
</evidence>
<comment type="subcellular location">
    <subcellularLocation>
        <location evidence="1">Nucleus</location>
    </subcellularLocation>
</comment>
<evidence type="ECO:0000256" key="2">
    <source>
        <dbReference type="ARBA" id="ARBA00005816"/>
    </source>
</evidence>
<dbReference type="GO" id="GO:0005634">
    <property type="term" value="C:nucleus"/>
    <property type="evidence" value="ECO:0007669"/>
    <property type="project" value="UniProtKB-SubCell"/>
</dbReference>
<dbReference type="EMBL" id="LT635756">
    <property type="protein sequence ID" value="SGZ47146.1"/>
    <property type="molecule type" value="Genomic_DNA"/>
</dbReference>
<keyword evidence="7" id="KW-0862">Zinc</keyword>
<dbReference type="PANTHER" id="PTHR45884:SF2">
    <property type="entry name" value="N-ACETYLTRANSFERASE ECO"/>
    <property type="match status" value="1"/>
</dbReference>
<comment type="similarity">
    <text evidence="2">Belongs to the acetyltransferase family. ECO subfamily.</text>
</comment>
<dbReference type="InterPro" id="IPR028005">
    <property type="entry name" value="AcTrfase_ESCO_Znf_dom"/>
</dbReference>
<dbReference type="Pfam" id="PF13880">
    <property type="entry name" value="Acetyltransf_13"/>
    <property type="match status" value="1"/>
</dbReference>
<keyword evidence="10" id="KW-0012">Acyltransferase</keyword>
<keyword evidence="4" id="KW-0808">Transferase</keyword>
<evidence type="ECO:0000313" key="15">
    <source>
        <dbReference type="Proteomes" id="UP000182334"/>
    </source>
</evidence>
<name>A0A1L0CVF8_9ASCO</name>
<keyword evidence="6" id="KW-0863">Zinc-finger</keyword>
<evidence type="ECO:0000256" key="9">
    <source>
        <dbReference type="ARBA" id="ARBA00023306"/>
    </source>
</evidence>
<evidence type="ECO:0000256" key="11">
    <source>
        <dbReference type="ARBA" id="ARBA00032212"/>
    </source>
</evidence>
<accession>A0A1L0CVF8</accession>
<dbReference type="GO" id="GO:0061733">
    <property type="term" value="F:protein-lysine-acetyltransferase activity"/>
    <property type="evidence" value="ECO:0007669"/>
    <property type="project" value="TreeGrafter"/>
</dbReference>
<organism evidence="14 15">
    <name type="scientific">Sungouiella intermedia</name>
    <dbReference type="NCBI Taxonomy" id="45354"/>
    <lineage>
        <taxon>Eukaryota</taxon>
        <taxon>Fungi</taxon>
        <taxon>Dikarya</taxon>
        <taxon>Ascomycota</taxon>
        <taxon>Saccharomycotina</taxon>
        <taxon>Pichiomycetes</taxon>
        <taxon>Metschnikowiaceae</taxon>
        <taxon>Sungouiella</taxon>
    </lineage>
</organism>
<dbReference type="GO" id="GO:0008270">
    <property type="term" value="F:zinc ion binding"/>
    <property type="evidence" value="ECO:0007669"/>
    <property type="project" value="UniProtKB-KW"/>
</dbReference>
<evidence type="ECO:0000256" key="1">
    <source>
        <dbReference type="ARBA" id="ARBA00004123"/>
    </source>
</evidence>
<dbReference type="PANTHER" id="PTHR45884">
    <property type="entry name" value="N-ACETYLTRANSFERASE ECO"/>
    <property type="match status" value="1"/>
</dbReference>
<dbReference type="Proteomes" id="UP000182334">
    <property type="component" value="Chromosome I"/>
</dbReference>
<proteinExistence type="inferred from homology"/>
<evidence type="ECO:0000259" key="13">
    <source>
        <dbReference type="Pfam" id="PF13880"/>
    </source>
</evidence>
<evidence type="ECO:0000256" key="7">
    <source>
        <dbReference type="ARBA" id="ARBA00022833"/>
    </source>
</evidence>
<keyword evidence="8" id="KW-0539">Nucleus</keyword>
<dbReference type="AlphaFoldDB" id="A0A1L0CVF8"/>
<keyword evidence="9" id="KW-0131">Cell cycle</keyword>
<gene>
    <name evidence="14" type="ORF">SAMEA4029010_CIC11G00000002968</name>
</gene>
<dbReference type="GO" id="GO:0000785">
    <property type="term" value="C:chromatin"/>
    <property type="evidence" value="ECO:0007669"/>
    <property type="project" value="TreeGrafter"/>
</dbReference>
<evidence type="ECO:0000256" key="4">
    <source>
        <dbReference type="ARBA" id="ARBA00022679"/>
    </source>
</evidence>